<accession>A0A1I2S4Q1</accession>
<evidence type="ECO:0000313" key="2">
    <source>
        <dbReference type="Proteomes" id="UP000198876"/>
    </source>
</evidence>
<keyword evidence="2" id="KW-1185">Reference proteome</keyword>
<sequence length="41" mass="4625">MFRCISEDVPLEGLYALESTVFGHLGSISGFRYFVWVRGNA</sequence>
<reference evidence="2" key="1">
    <citation type="submission" date="2016-10" db="EMBL/GenBank/DDBJ databases">
        <authorList>
            <person name="Varghese N."/>
            <person name="Submissions S."/>
        </authorList>
    </citation>
    <scope>NUCLEOTIDE SEQUENCE [LARGE SCALE GENOMIC DNA]</scope>
    <source>
        <strain evidence="2">CGMCC 1.7739</strain>
    </source>
</reference>
<proteinExistence type="predicted"/>
<name>A0A1I2S4Q1_9EURY</name>
<dbReference type="EMBL" id="FOOQ01000002">
    <property type="protein sequence ID" value="SFG44981.1"/>
    <property type="molecule type" value="Genomic_DNA"/>
</dbReference>
<protein>
    <submittedName>
        <fullName evidence="1">Uncharacterized protein</fullName>
    </submittedName>
</protein>
<dbReference type="Proteomes" id="UP000198876">
    <property type="component" value="Unassembled WGS sequence"/>
</dbReference>
<evidence type="ECO:0000313" key="1">
    <source>
        <dbReference type="EMBL" id="SFG44981.1"/>
    </source>
</evidence>
<dbReference type="AlphaFoldDB" id="A0A1I2S4Q1"/>
<gene>
    <name evidence="1" type="ORF">SAMN04488063_2086</name>
</gene>
<organism evidence="1 2">
    <name type="scientific">Halopelagius inordinatus</name>
    <dbReference type="NCBI Taxonomy" id="553467"/>
    <lineage>
        <taxon>Archaea</taxon>
        <taxon>Methanobacteriati</taxon>
        <taxon>Methanobacteriota</taxon>
        <taxon>Stenosarchaea group</taxon>
        <taxon>Halobacteria</taxon>
        <taxon>Halobacteriales</taxon>
        <taxon>Haloferacaceae</taxon>
    </lineage>
</organism>